<evidence type="ECO:0000313" key="2">
    <source>
        <dbReference type="EMBL" id="SDW68136.1"/>
    </source>
</evidence>
<reference evidence="3" key="1">
    <citation type="submission" date="2016-10" db="EMBL/GenBank/DDBJ databases">
        <authorList>
            <person name="Varghese N."/>
            <person name="Submissions S."/>
        </authorList>
    </citation>
    <scope>NUCLEOTIDE SEQUENCE [LARGE SCALE GENOMIC DNA]</scope>
    <source>
        <strain evidence="3">DSM 26922</strain>
    </source>
</reference>
<evidence type="ECO:0000256" key="1">
    <source>
        <dbReference type="SAM" id="MobiDB-lite"/>
    </source>
</evidence>
<proteinExistence type="predicted"/>
<gene>
    <name evidence="2" type="ORF">SAMN04488001_1535</name>
</gene>
<dbReference type="EMBL" id="FNOI01000002">
    <property type="protein sequence ID" value="SDW68136.1"/>
    <property type="molecule type" value="Genomic_DNA"/>
</dbReference>
<dbReference type="AlphaFoldDB" id="A0A1H2VIG3"/>
<dbReference type="Proteomes" id="UP000199441">
    <property type="component" value="Unassembled WGS sequence"/>
</dbReference>
<evidence type="ECO:0000313" key="3">
    <source>
        <dbReference type="Proteomes" id="UP000199441"/>
    </source>
</evidence>
<organism evidence="2 3">
    <name type="scientific">Litoreibacter albidus</name>
    <dbReference type="NCBI Taxonomy" id="670155"/>
    <lineage>
        <taxon>Bacteria</taxon>
        <taxon>Pseudomonadati</taxon>
        <taxon>Pseudomonadota</taxon>
        <taxon>Alphaproteobacteria</taxon>
        <taxon>Rhodobacterales</taxon>
        <taxon>Roseobacteraceae</taxon>
        <taxon>Litoreibacter</taxon>
    </lineage>
</organism>
<feature type="region of interest" description="Disordered" evidence="1">
    <location>
        <begin position="1"/>
        <end position="46"/>
    </location>
</feature>
<keyword evidence="3" id="KW-1185">Reference proteome</keyword>
<accession>A0A1H2VIG3</accession>
<sequence>MGNRHNSILASEGAVEGRCQTRTVTPTQTVNTLKNRQFPQSERLLI</sequence>
<name>A0A1H2VIG3_9RHOB</name>
<protein>
    <submittedName>
        <fullName evidence="2">Uncharacterized protein</fullName>
    </submittedName>
</protein>
<feature type="compositionally biased region" description="Low complexity" evidence="1">
    <location>
        <begin position="20"/>
        <end position="32"/>
    </location>
</feature>